<dbReference type="Proteomes" id="UP000070134">
    <property type="component" value="Plasmid pSA01"/>
</dbReference>
<keyword evidence="1" id="KW-0472">Membrane</keyword>
<dbReference type="Pfam" id="PF26526">
    <property type="entry name" value="DUF8175"/>
    <property type="match status" value="1"/>
</dbReference>
<geneLocation type="plasmid" evidence="3 4">
    <name>pSA01</name>
</geneLocation>
<keyword evidence="4" id="KW-1185">Reference proteome</keyword>
<dbReference type="EMBL" id="CP014519">
    <property type="protein sequence ID" value="AMM34807.1"/>
    <property type="molecule type" value="Genomic_DNA"/>
</dbReference>
<keyword evidence="3" id="KW-0614">Plasmid</keyword>
<keyword evidence="1" id="KW-0812">Transmembrane</keyword>
<dbReference type="OrthoDB" id="4428031at2"/>
<evidence type="ECO:0000259" key="2">
    <source>
        <dbReference type="Pfam" id="PF26526"/>
    </source>
</evidence>
<name>A0A127A6Q2_9MICC</name>
<gene>
    <name evidence="3" type="ORF">SA2016_4155</name>
</gene>
<dbReference type="RefSeq" id="WP_066503175.1">
    <property type="nucleotide sequence ID" value="NZ_BJMO01000025.1"/>
</dbReference>
<feature type="transmembrane region" description="Helical" evidence="1">
    <location>
        <begin position="22"/>
        <end position="42"/>
    </location>
</feature>
<evidence type="ECO:0000313" key="3">
    <source>
        <dbReference type="EMBL" id="AMM34807.1"/>
    </source>
</evidence>
<dbReference type="InterPro" id="IPR058488">
    <property type="entry name" value="DUF8175"/>
</dbReference>
<sequence length="245" mass="25142">MSQPTEGQGPPRDQSPWTRPRFIASAAVVVVLAALGLVYLALPSPSNGQDPAGVPSATATATSTAQAGQSACGLPAGDQRYPSVGLPTKWELLGRVAVPTDPKGIGPGRTDGSLRTCYQHSPTGALYAAANIIGAGALPGGKALVLKNLTAKSPMRDQALATPSPNDAVDPSLSTQIGGFKIVSYSSDTATVSIGLKTTQDSHTAYGSATYALRWEGGDWKVVLEDSTYSTSLTDLSGFVPWTGI</sequence>
<organism evidence="3 4">
    <name type="scientific">Sinomonas atrocyanea</name>
    <dbReference type="NCBI Taxonomy" id="37927"/>
    <lineage>
        <taxon>Bacteria</taxon>
        <taxon>Bacillati</taxon>
        <taxon>Actinomycetota</taxon>
        <taxon>Actinomycetes</taxon>
        <taxon>Micrococcales</taxon>
        <taxon>Micrococcaceae</taxon>
        <taxon>Sinomonas</taxon>
    </lineage>
</organism>
<reference evidence="3 4" key="1">
    <citation type="submission" date="2016-02" db="EMBL/GenBank/DDBJ databases">
        <title>Complete genome of Sinomonas atrocyanea KCTC 3377.</title>
        <authorList>
            <person name="Kim K.M."/>
        </authorList>
    </citation>
    <scope>NUCLEOTIDE SEQUENCE [LARGE SCALE GENOMIC DNA]</scope>
    <source>
        <strain evidence="3 4">KCTC 3377</strain>
        <plasmid evidence="3 4">pSA01</plasmid>
    </source>
</reference>
<keyword evidence="1" id="KW-1133">Transmembrane helix</keyword>
<dbReference type="PATRIC" id="fig|37927.3.peg.4266"/>
<protein>
    <recommendedName>
        <fullName evidence="2">DUF8175 domain-containing protein</fullName>
    </recommendedName>
</protein>
<proteinExistence type="predicted"/>
<evidence type="ECO:0000313" key="4">
    <source>
        <dbReference type="Proteomes" id="UP000070134"/>
    </source>
</evidence>
<evidence type="ECO:0000256" key="1">
    <source>
        <dbReference type="SAM" id="Phobius"/>
    </source>
</evidence>
<dbReference type="KEGG" id="satk:SA2016_4155"/>
<accession>A0A127A6Q2</accession>
<feature type="domain" description="DUF8175" evidence="2">
    <location>
        <begin position="57"/>
        <end position="241"/>
    </location>
</feature>
<dbReference type="AlphaFoldDB" id="A0A127A6Q2"/>